<proteinExistence type="predicted"/>
<keyword evidence="3" id="KW-1185">Reference proteome</keyword>
<comment type="caution">
    <text evidence="2">The sequence shown here is derived from an EMBL/GenBank/DDBJ whole genome shotgun (WGS) entry which is preliminary data.</text>
</comment>
<dbReference type="PANTHER" id="PTHR33872:SF2">
    <property type="entry name" value="DNA POLYMERASE EPSILON CATALYTIC SUBUNIT A"/>
    <property type="match status" value="1"/>
</dbReference>
<feature type="compositionally biased region" description="Basic and acidic residues" evidence="1">
    <location>
        <begin position="55"/>
        <end position="71"/>
    </location>
</feature>
<evidence type="ECO:0000256" key="1">
    <source>
        <dbReference type="SAM" id="MobiDB-lite"/>
    </source>
</evidence>
<reference evidence="2 3" key="1">
    <citation type="submission" date="2024-11" db="EMBL/GenBank/DDBJ databases">
        <title>A near-complete genome assembly of Cinchona calisaya.</title>
        <authorList>
            <person name="Lian D.C."/>
            <person name="Zhao X.W."/>
            <person name="Wei L."/>
        </authorList>
    </citation>
    <scope>NUCLEOTIDE SEQUENCE [LARGE SCALE GENOMIC DNA]</scope>
    <source>
        <tissue evidence="2">Nenye</tissue>
    </source>
</reference>
<sequence length="153" mass="17363">MGSLMAGWDSRVQDPNVEKLRRNNSLTREEIQLFWKSKKQKEEEHLRDISVLSPRSKENALEDVEGRRNERSTSLPLLDTKEEDLDMKLETEPSLEKLIQKNGWWVSSTSAFLNEPPVIASEGPRYKYASQYHVANMASSKTNNASTPTGVGA</sequence>
<protein>
    <submittedName>
        <fullName evidence="2">Uncharacterized protein</fullName>
    </submittedName>
</protein>
<feature type="region of interest" description="Disordered" evidence="1">
    <location>
        <begin position="1"/>
        <end position="22"/>
    </location>
</feature>
<evidence type="ECO:0000313" key="2">
    <source>
        <dbReference type="EMBL" id="KAL3514663.1"/>
    </source>
</evidence>
<dbReference type="PANTHER" id="PTHR33872">
    <property type="entry name" value="DNA POLYMERASE EPSILON CATALYTIC SUBUNIT A"/>
    <property type="match status" value="1"/>
</dbReference>
<evidence type="ECO:0000313" key="3">
    <source>
        <dbReference type="Proteomes" id="UP001630127"/>
    </source>
</evidence>
<name>A0ABD2Z5A1_9GENT</name>
<gene>
    <name evidence="2" type="ORF">ACH5RR_027380</name>
</gene>
<dbReference type="EMBL" id="JBJUIK010000011">
    <property type="protein sequence ID" value="KAL3514663.1"/>
    <property type="molecule type" value="Genomic_DNA"/>
</dbReference>
<accession>A0ABD2Z5A1</accession>
<feature type="region of interest" description="Disordered" evidence="1">
    <location>
        <begin position="39"/>
        <end position="76"/>
    </location>
</feature>
<organism evidence="2 3">
    <name type="scientific">Cinchona calisaya</name>
    <dbReference type="NCBI Taxonomy" id="153742"/>
    <lineage>
        <taxon>Eukaryota</taxon>
        <taxon>Viridiplantae</taxon>
        <taxon>Streptophyta</taxon>
        <taxon>Embryophyta</taxon>
        <taxon>Tracheophyta</taxon>
        <taxon>Spermatophyta</taxon>
        <taxon>Magnoliopsida</taxon>
        <taxon>eudicotyledons</taxon>
        <taxon>Gunneridae</taxon>
        <taxon>Pentapetalae</taxon>
        <taxon>asterids</taxon>
        <taxon>lamiids</taxon>
        <taxon>Gentianales</taxon>
        <taxon>Rubiaceae</taxon>
        <taxon>Cinchonoideae</taxon>
        <taxon>Cinchoneae</taxon>
        <taxon>Cinchona</taxon>
    </lineage>
</organism>
<dbReference type="Proteomes" id="UP001630127">
    <property type="component" value="Unassembled WGS sequence"/>
</dbReference>
<dbReference type="AlphaFoldDB" id="A0ABD2Z5A1"/>